<organism evidence="2 3">
    <name type="scientific">Trypanosoma congolense (strain IL3000)</name>
    <dbReference type="NCBI Taxonomy" id="1068625"/>
    <lineage>
        <taxon>Eukaryota</taxon>
        <taxon>Discoba</taxon>
        <taxon>Euglenozoa</taxon>
        <taxon>Kinetoplastea</taxon>
        <taxon>Metakinetoplastina</taxon>
        <taxon>Trypanosomatida</taxon>
        <taxon>Trypanosomatidae</taxon>
        <taxon>Trypanosoma</taxon>
        <taxon>Nannomonas</taxon>
    </lineage>
</organism>
<reference evidence="2 3" key="2">
    <citation type="journal article" date="2012" name="Proc. Natl. Acad. Sci. U.S.A.">
        <title>Antigenic diversity is generated by distinct evolutionary mechanisms in African trypanosome species.</title>
        <authorList>
            <person name="Jackson A.P."/>
            <person name="Berry A."/>
            <person name="Aslett M."/>
            <person name="Allison H.C."/>
            <person name="Burton P."/>
            <person name="Vavrova-Anderson J."/>
            <person name="Brown R."/>
            <person name="Browne H."/>
            <person name="Corton N."/>
            <person name="Hauser H."/>
            <person name="Gamble J."/>
            <person name="Gilderthorp R."/>
            <person name="Marcello L."/>
            <person name="McQuillan J."/>
            <person name="Otto T.D."/>
            <person name="Quail M.A."/>
            <person name="Sanders M.J."/>
            <person name="van Tonder A."/>
            <person name="Ginger M.L."/>
            <person name="Field M.C."/>
            <person name="Barry J.D."/>
            <person name="Hertz-Fowler C."/>
            <person name="Berriman M."/>
        </authorList>
    </citation>
    <scope>NUCLEOTIDE SEQUENCE [LARGE SCALE GENOMIC DNA]</scope>
    <source>
        <strain evidence="2 3">IL3000</strain>
    </source>
</reference>
<dbReference type="Proteomes" id="UP000000702">
    <property type="component" value="Unassembled WGS sequence"/>
</dbReference>
<name>F9W9P9_TRYCI</name>
<reference evidence="3" key="1">
    <citation type="submission" date="2011-07" db="EMBL/GenBank/DDBJ databases">
        <title>Divergent evolution of antigenic variation in African trypanosomes.</title>
        <authorList>
            <person name="Jackson A.P."/>
            <person name="Berry A."/>
            <person name="Allison H.C."/>
            <person name="Burton P."/>
            <person name="Anderson J."/>
            <person name="Aslett M."/>
            <person name="Brown R."/>
            <person name="Corton N."/>
            <person name="Harris D."/>
            <person name="Hauser H."/>
            <person name="Gamble J."/>
            <person name="Gilderthorp R."/>
            <person name="McQuillan J."/>
            <person name="Quail M.A."/>
            <person name="Sanders M."/>
            <person name="Van Tonder A."/>
            <person name="Ginger M.L."/>
            <person name="Donelson J.E."/>
            <person name="Field M.C."/>
            <person name="Barry J.D."/>
            <person name="Berriman M."/>
            <person name="Hertz-Fowler C."/>
        </authorList>
    </citation>
    <scope>NUCLEOTIDE SEQUENCE [LARGE SCALE GENOMIC DNA]</scope>
    <source>
        <strain evidence="3">IL3000</strain>
    </source>
</reference>
<dbReference type="EMBL" id="CAEQ01001335">
    <property type="protein sequence ID" value="CCD13953.1"/>
    <property type="molecule type" value="Genomic_DNA"/>
</dbReference>
<evidence type="ECO:0000313" key="3">
    <source>
        <dbReference type="Proteomes" id="UP000000702"/>
    </source>
</evidence>
<proteinExistence type="predicted"/>
<dbReference type="VEuPathDB" id="TriTrypDB:TcIL3000_0_46380"/>
<keyword evidence="3" id="KW-1185">Reference proteome</keyword>
<protein>
    <submittedName>
        <fullName evidence="2">WGS project CAEQ00000000 data, annotated contig 1884</fullName>
    </submittedName>
</protein>
<feature type="region of interest" description="Disordered" evidence="1">
    <location>
        <begin position="36"/>
        <end position="58"/>
    </location>
</feature>
<sequence>MPYAVDAVDLAHTQTHTYERERVGKVEGEKRIIRKREQTGTTGEGHRRWYGPGSEGEITTPKEMEVEAVQVSVGVLKRIGEGRVLQNIFFSTHRVLRFLGRGGGRGVGRGIEAGSVGMDMLSPPPEASSTMGSESPRQPYFLVGRRAKQLRRTIGNLEKLGKVVKGGIQMLKTFASEVVFPVPLGLVFRLLWRKTLETASQDLSKPGRISAFYLCTTHGVVSLTSCLLHDHAKGSGGDEKPPGTLLSRCKSRKRTRHRILWKGAPVEVAFLGVAGPAPGAAMTGVRGGCRKILRDSAWSVILRDSA</sequence>
<gene>
    <name evidence="2" type="ORF">TCIL3000_0_46380</name>
</gene>
<evidence type="ECO:0000256" key="1">
    <source>
        <dbReference type="SAM" id="MobiDB-lite"/>
    </source>
</evidence>
<comment type="caution">
    <text evidence="2">The sequence shown here is derived from an EMBL/GenBank/DDBJ whole genome shotgun (WGS) entry which is preliminary data.</text>
</comment>
<dbReference type="AlphaFoldDB" id="F9W9P9"/>
<evidence type="ECO:0000313" key="2">
    <source>
        <dbReference type="EMBL" id="CCD13953.1"/>
    </source>
</evidence>
<accession>F9W9P9</accession>